<keyword evidence="3" id="KW-0378">Hydrolase</keyword>
<dbReference type="AlphaFoldDB" id="A0A357VNE0"/>
<comment type="similarity">
    <text evidence="1">Belongs to the peptidase U62 family.</text>
</comment>
<dbReference type="Pfam" id="PF19290">
    <property type="entry name" value="PmbA_TldD_2nd"/>
    <property type="match status" value="1"/>
</dbReference>
<evidence type="ECO:0000259" key="6">
    <source>
        <dbReference type="Pfam" id="PF19289"/>
    </source>
</evidence>
<evidence type="ECO:0000256" key="3">
    <source>
        <dbReference type="ARBA" id="ARBA00022801"/>
    </source>
</evidence>
<reference evidence="8 9" key="1">
    <citation type="journal article" date="2018" name="Nat. Biotechnol.">
        <title>A standardized bacterial taxonomy based on genome phylogeny substantially revises the tree of life.</title>
        <authorList>
            <person name="Parks D.H."/>
            <person name="Chuvochina M."/>
            <person name="Waite D.W."/>
            <person name="Rinke C."/>
            <person name="Skarshewski A."/>
            <person name="Chaumeil P.A."/>
            <person name="Hugenholtz P."/>
        </authorList>
    </citation>
    <scope>NUCLEOTIDE SEQUENCE [LARGE SCALE GENOMIC DNA]</scope>
    <source>
        <strain evidence="8">UBA12544</strain>
    </source>
</reference>
<evidence type="ECO:0000313" key="8">
    <source>
        <dbReference type="EMBL" id="HBT49020.1"/>
    </source>
</evidence>
<evidence type="ECO:0000256" key="1">
    <source>
        <dbReference type="ARBA" id="ARBA00005836"/>
    </source>
</evidence>
<dbReference type="Pfam" id="PF19289">
    <property type="entry name" value="PmbA_TldD_3rd"/>
    <property type="match status" value="1"/>
</dbReference>
<evidence type="ECO:0000259" key="7">
    <source>
        <dbReference type="Pfam" id="PF19290"/>
    </source>
</evidence>
<dbReference type="InterPro" id="IPR045569">
    <property type="entry name" value="Metalloprtase-TldD/E_C"/>
</dbReference>
<evidence type="ECO:0000259" key="5">
    <source>
        <dbReference type="Pfam" id="PF01523"/>
    </source>
</evidence>
<dbReference type="PANTHER" id="PTHR30624">
    <property type="entry name" value="UNCHARACTERIZED PROTEIN TLDD AND PMBA"/>
    <property type="match status" value="1"/>
</dbReference>
<dbReference type="Gene3D" id="3.30.2290.10">
    <property type="entry name" value="PmbA/TldD superfamily"/>
    <property type="match status" value="1"/>
</dbReference>
<feature type="domain" description="Metalloprotease TldD/E N-terminal" evidence="5">
    <location>
        <begin position="18"/>
        <end position="81"/>
    </location>
</feature>
<dbReference type="EMBL" id="DOLB01000072">
    <property type="protein sequence ID" value="HBT49020.1"/>
    <property type="molecule type" value="Genomic_DNA"/>
</dbReference>
<keyword evidence="4" id="KW-0482">Metalloprotease</keyword>
<proteinExistence type="inferred from homology"/>
<dbReference type="InterPro" id="IPR002510">
    <property type="entry name" value="Metalloprtase-TldD/E_N"/>
</dbReference>
<dbReference type="InterPro" id="IPR036059">
    <property type="entry name" value="TldD/PmbA_sf"/>
</dbReference>
<feature type="domain" description="Metalloprotease TldD/E central" evidence="7">
    <location>
        <begin position="113"/>
        <end position="199"/>
    </location>
</feature>
<dbReference type="GO" id="GO:0006508">
    <property type="term" value="P:proteolysis"/>
    <property type="evidence" value="ECO:0007669"/>
    <property type="project" value="UniProtKB-KW"/>
</dbReference>
<name>A0A357VNE0_9THEO</name>
<dbReference type="InterPro" id="IPR035068">
    <property type="entry name" value="TldD/PmbA_N"/>
</dbReference>
<sequence length="459" mass="50602">MKTIDLCQYKELFSAYTELRVQKNTELNITFVNGNIVKNSQSSTSGVSARAYLNGAWGFASHAEISEEAIKKVIKEATDNAKFLDTKVNKRKGLLPSRPASIEKDFSTKKSRLTQKELIHFLREIDEMISRKYPKIASRKIFLNTLDIEKYLLTSDGSYLKAMIPRSNIYISLSLVKNGEPVTITDAYGGRGQFEDVFSSPSDFEEKIDELYRHLVNKSEGVLPEPGIKTCIIDADIAGVLAHEAIGHTVEADLVLGGSVAYGKIEEQVASPLISIIDFANTCFDETCPVPVFIDDEGTEAKDAILIENGVLKSYMHNKESAQYFGVEPTGNARAYLFSDEPLIRMRNTAILPGNDTLEKMIESIDDGYYLVKASNGQADTTSEFMFGVTLGYEIKNGKLGRAIKDTTISGVAFDVLKTVTMVSNEIKWISSGWCGKKQPMSVGMAGPAIKCQINIGGR</sequence>
<dbReference type="GO" id="GO:0008237">
    <property type="term" value="F:metallopeptidase activity"/>
    <property type="evidence" value="ECO:0007669"/>
    <property type="project" value="UniProtKB-KW"/>
</dbReference>
<organism evidence="8 9">
    <name type="scientific">Caldanaerobacter subterraneus</name>
    <dbReference type="NCBI Taxonomy" id="911092"/>
    <lineage>
        <taxon>Bacteria</taxon>
        <taxon>Bacillati</taxon>
        <taxon>Bacillota</taxon>
        <taxon>Clostridia</taxon>
        <taxon>Thermoanaerobacterales</taxon>
        <taxon>Thermoanaerobacteraceae</taxon>
        <taxon>Caldanaerobacter</taxon>
    </lineage>
</organism>
<dbReference type="Proteomes" id="UP000264445">
    <property type="component" value="Unassembled WGS sequence"/>
</dbReference>
<dbReference type="InterPro" id="IPR051463">
    <property type="entry name" value="Peptidase_U62_metallo"/>
</dbReference>
<dbReference type="RefSeq" id="WP_278428896.1">
    <property type="nucleotide sequence ID" value="NZ_DOLB01000072.1"/>
</dbReference>
<evidence type="ECO:0000256" key="2">
    <source>
        <dbReference type="ARBA" id="ARBA00022670"/>
    </source>
</evidence>
<dbReference type="GO" id="GO:0005829">
    <property type="term" value="C:cytosol"/>
    <property type="evidence" value="ECO:0007669"/>
    <property type="project" value="TreeGrafter"/>
</dbReference>
<dbReference type="InterPro" id="IPR025502">
    <property type="entry name" value="TldD"/>
</dbReference>
<keyword evidence="2" id="KW-0645">Protease</keyword>
<dbReference type="PIRSF" id="PIRSF004919">
    <property type="entry name" value="TldD"/>
    <property type="match status" value="1"/>
</dbReference>
<dbReference type="InterPro" id="IPR045570">
    <property type="entry name" value="Metalloprtase-TldD/E_cen_dom"/>
</dbReference>
<accession>A0A357VNE0</accession>
<comment type="caution">
    <text evidence="8">The sequence shown here is derived from an EMBL/GenBank/DDBJ whole genome shotgun (WGS) entry which is preliminary data.</text>
</comment>
<evidence type="ECO:0000313" key="9">
    <source>
        <dbReference type="Proteomes" id="UP000264445"/>
    </source>
</evidence>
<feature type="domain" description="Metalloprotease TldD/E C-terminal" evidence="6">
    <location>
        <begin position="230"/>
        <end position="452"/>
    </location>
</feature>
<evidence type="ECO:0000256" key="4">
    <source>
        <dbReference type="ARBA" id="ARBA00023049"/>
    </source>
</evidence>
<dbReference type="SUPFAM" id="SSF111283">
    <property type="entry name" value="Putative modulator of DNA gyrase, PmbA/TldD"/>
    <property type="match status" value="1"/>
</dbReference>
<protein>
    <submittedName>
        <fullName evidence="8">Peptidase</fullName>
    </submittedName>
</protein>
<gene>
    <name evidence="8" type="ORF">DEA61_04075</name>
</gene>
<dbReference type="PANTHER" id="PTHR30624:SF0">
    <property type="entry name" value="METALLOPROTEASE SLR0863"/>
    <property type="match status" value="1"/>
</dbReference>
<dbReference type="Pfam" id="PF01523">
    <property type="entry name" value="PmbA_TldD_1st"/>
    <property type="match status" value="1"/>
</dbReference>